<dbReference type="OMA" id="CAFCCDE"/>
<dbReference type="KEGG" id="eiv:EIN_303570"/>
<protein>
    <submittedName>
        <fullName evidence="2">Uncharacterized protein</fullName>
    </submittedName>
</protein>
<accession>A0A0A1UCB9</accession>
<name>A0A0A1UCB9_ENTIV</name>
<organism evidence="2 3">
    <name type="scientific">Entamoeba invadens IP1</name>
    <dbReference type="NCBI Taxonomy" id="370355"/>
    <lineage>
        <taxon>Eukaryota</taxon>
        <taxon>Amoebozoa</taxon>
        <taxon>Evosea</taxon>
        <taxon>Archamoebae</taxon>
        <taxon>Mastigamoebida</taxon>
        <taxon>Entamoebidae</taxon>
        <taxon>Entamoeba</taxon>
    </lineage>
</organism>
<dbReference type="AlphaFoldDB" id="A0A0A1UCB9"/>
<keyword evidence="1" id="KW-0472">Membrane</keyword>
<dbReference type="Proteomes" id="UP000014680">
    <property type="component" value="Unassembled WGS sequence"/>
</dbReference>
<gene>
    <name evidence="2" type="ORF">EIN_303570</name>
</gene>
<feature type="transmembrane region" description="Helical" evidence="1">
    <location>
        <begin position="95"/>
        <end position="119"/>
    </location>
</feature>
<dbReference type="VEuPathDB" id="AmoebaDB:EIN_303570"/>
<keyword evidence="1" id="KW-0812">Transmembrane</keyword>
<feature type="transmembrane region" description="Helical" evidence="1">
    <location>
        <begin position="12"/>
        <end position="35"/>
    </location>
</feature>
<reference evidence="2 3" key="1">
    <citation type="submission" date="2012-10" db="EMBL/GenBank/DDBJ databases">
        <authorList>
            <person name="Zafar N."/>
            <person name="Inman J."/>
            <person name="Hall N."/>
            <person name="Lorenzi H."/>
            <person name="Caler E."/>
        </authorList>
    </citation>
    <scope>NUCLEOTIDE SEQUENCE [LARGE SCALE GENOMIC DNA]</scope>
    <source>
        <strain evidence="2 3">IP1</strain>
    </source>
</reference>
<dbReference type="RefSeq" id="XP_004256694.1">
    <property type="nucleotide sequence ID" value="XM_004256646.1"/>
</dbReference>
<sequence>MSDKCAGGFCAATVLCVISVATAVICGIFTLAFPVPSYIFGNDMKDFAACDPDNTLQPYDLAYNTGYYFGLLNIIFTCVCFGIALFSIIPGVGMLNWIIALPASCGSIAFFVLGIVILVQGLGIDWKDLAADKRKCVEAQYKCCFDTTDCECTEEIEGNVVKCTKDCKKEFIDEAEYKIKVIGAMNIVGSGYMGFYTITASITTWAALAFCCGACFMKE</sequence>
<evidence type="ECO:0000313" key="2">
    <source>
        <dbReference type="EMBL" id="ELP89923.1"/>
    </source>
</evidence>
<keyword evidence="3" id="KW-1185">Reference proteome</keyword>
<evidence type="ECO:0000313" key="3">
    <source>
        <dbReference type="Proteomes" id="UP000014680"/>
    </source>
</evidence>
<keyword evidence="1" id="KW-1133">Transmembrane helix</keyword>
<dbReference type="OrthoDB" id="29206at2759"/>
<feature type="transmembrane region" description="Helical" evidence="1">
    <location>
        <begin position="195"/>
        <end position="217"/>
    </location>
</feature>
<evidence type="ECO:0000256" key="1">
    <source>
        <dbReference type="SAM" id="Phobius"/>
    </source>
</evidence>
<dbReference type="EMBL" id="KB206545">
    <property type="protein sequence ID" value="ELP89923.1"/>
    <property type="molecule type" value="Genomic_DNA"/>
</dbReference>
<proteinExistence type="predicted"/>
<feature type="transmembrane region" description="Helical" evidence="1">
    <location>
        <begin position="67"/>
        <end position="88"/>
    </location>
</feature>
<dbReference type="GeneID" id="14888914"/>